<evidence type="ECO:0000313" key="2">
    <source>
        <dbReference type="Proteomes" id="UP001597506"/>
    </source>
</evidence>
<keyword evidence="2" id="KW-1185">Reference proteome</keyword>
<accession>A0ABW5RWT3</accession>
<evidence type="ECO:0000313" key="1">
    <source>
        <dbReference type="EMBL" id="MFD2682594.1"/>
    </source>
</evidence>
<sequence length="460" mass="53547">MYSSIKEGVLYMNYSNYKADMVSDINECLNELGTQPVLFIGSGLSKRYFDAPNWIELLEQLQKECPFIPHEVGYYLQDGASLEEIGSEFTDFYRKWAWENKEKFPNELFDASVSKSGYIKFMIASILDSITPESVSDVQSEHYRTEIKLLQEIQPHAIITTNYDMFIDNIFTDYQPIIGQKILKPDTMSIGEIFKIHGSTSEYMDLVFNEEDYELFLQKKKYLSAKLLTFFAEHPLVFIGYSANDKNIQRILSDIDEIISSDGDLIPNIYFLEYNKNLTENDVPSREKVLFINNKEVRIKYIESENFDWVFEAFSANKAWDNVHPKLLRALLARTYKLVRSDIPRRSVEVDFDIIEKAVSDEQSLPKLYGVAMLDDPSQLNLQYPYNLTQIGQQLGYSNWHSANRLIETLYGNEGINIKETDNKYHILIKTGKMEMHKYSRHAVELLEKVDKGEEYTIEL</sequence>
<dbReference type="RefSeq" id="WP_377937242.1">
    <property type="nucleotide sequence ID" value="NZ_JBHUMF010000031.1"/>
</dbReference>
<comment type="caution">
    <text evidence="1">The sequence shown here is derived from an EMBL/GenBank/DDBJ whole genome shotgun (WGS) entry which is preliminary data.</text>
</comment>
<dbReference type="Pfam" id="PF13289">
    <property type="entry name" value="SIR2_2"/>
    <property type="match status" value="1"/>
</dbReference>
<dbReference type="EMBL" id="JBHUMF010000031">
    <property type="protein sequence ID" value="MFD2682594.1"/>
    <property type="molecule type" value="Genomic_DNA"/>
</dbReference>
<gene>
    <name evidence="1" type="ORF">ACFSUL_17790</name>
</gene>
<protein>
    <submittedName>
        <fullName evidence="1">SIR2 family protein</fullName>
    </submittedName>
</protein>
<dbReference type="Proteomes" id="UP001597506">
    <property type="component" value="Unassembled WGS sequence"/>
</dbReference>
<organism evidence="1 2">
    <name type="scientific">Bacillus seohaeanensis</name>
    <dbReference type="NCBI Taxonomy" id="284580"/>
    <lineage>
        <taxon>Bacteria</taxon>
        <taxon>Bacillati</taxon>
        <taxon>Bacillota</taxon>
        <taxon>Bacilli</taxon>
        <taxon>Bacillales</taxon>
        <taxon>Bacillaceae</taxon>
        <taxon>Bacillus</taxon>
    </lineage>
</organism>
<name>A0ABW5RWT3_9BACI</name>
<proteinExistence type="predicted"/>
<reference evidence="2" key="1">
    <citation type="journal article" date="2019" name="Int. J. Syst. Evol. Microbiol.">
        <title>The Global Catalogue of Microorganisms (GCM) 10K type strain sequencing project: providing services to taxonomists for standard genome sequencing and annotation.</title>
        <authorList>
            <consortium name="The Broad Institute Genomics Platform"/>
            <consortium name="The Broad Institute Genome Sequencing Center for Infectious Disease"/>
            <person name="Wu L."/>
            <person name="Ma J."/>
        </authorList>
    </citation>
    <scope>NUCLEOTIDE SEQUENCE [LARGE SCALE GENOMIC DNA]</scope>
    <source>
        <strain evidence="2">KCTC 3913</strain>
    </source>
</reference>